<dbReference type="InterPro" id="IPR035396">
    <property type="entry name" value="Bac_rhamnosid6H"/>
</dbReference>
<dbReference type="Pfam" id="PF17390">
    <property type="entry name" value="Bac_rhamnosid_C"/>
    <property type="match status" value="1"/>
</dbReference>
<dbReference type="InterPro" id="IPR035398">
    <property type="entry name" value="Bac_rhamnosid_C"/>
</dbReference>
<dbReference type="InterPro" id="IPR000421">
    <property type="entry name" value="FA58C"/>
</dbReference>
<dbReference type="Pfam" id="PF25788">
    <property type="entry name" value="Ig_Rha78A_N"/>
    <property type="match status" value="1"/>
</dbReference>
<dbReference type="InterPro" id="IPR016007">
    <property type="entry name" value="Alpha_rhamnosid"/>
</dbReference>
<evidence type="ECO:0000256" key="3">
    <source>
        <dbReference type="ARBA" id="ARBA00022801"/>
    </source>
</evidence>
<evidence type="ECO:0000259" key="7">
    <source>
        <dbReference type="Pfam" id="PF08531"/>
    </source>
</evidence>
<feature type="domain" description="Alpha-L-rhamnosidase concanavalin-like" evidence="6">
    <location>
        <begin position="518"/>
        <end position="617"/>
    </location>
</feature>
<comment type="catalytic activity">
    <reaction evidence="1">
        <text>Hydrolysis of terminal non-reducing alpha-L-rhamnose residues in alpha-L-rhamnosides.</text>
        <dbReference type="EC" id="3.2.1.40"/>
    </reaction>
</comment>
<dbReference type="Pfam" id="PF17389">
    <property type="entry name" value="Bac_rhamnosid6H"/>
    <property type="match status" value="1"/>
</dbReference>
<feature type="chain" id="PRO_5024393539" description="alpha-L-rhamnosidase" evidence="4">
    <location>
        <begin position="23"/>
        <end position="1061"/>
    </location>
</feature>
<dbReference type="PIRSF" id="PIRSF010631">
    <property type="entry name" value="A-rhamnsds"/>
    <property type="match status" value="1"/>
</dbReference>
<dbReference type="PANTHER" id="PTHR33307">
    <property type="entry name" value="ALPHA-RHAMNOSIDASE (EUROFUNG)"/>
    <property type="match status" value="1"/>
</dbReference>
<dbReference type="Gene3D" id="1.50.10.10">
    <property type="match status" value="1"/>
</dbReference>
<evidence type="ECO:0000256" key="2">
    <source>
        <dbReference type="ARBA" id="ARBA00012652"/>
    </source>
</evidence>
<evidence type="ECO:0000259" key="9">
    <source>
        <dbReference type="Pfam" id="PF17390"/>
    </source>
</evidence>
<dbReference type="InterPro" id="IPR013737">
    <property type="entry name" value="Bac_rhamnosid_N"/>
</dbReference>
<protein>
    <recommendedName>
        <fullName evidence="2">alpha-L-rhamnosidase</fullName>
        <ecNumber evidence="2">3.2.1.40</ecNumber>
    </recommendedName>
</protein>
<dbReference type="GO" id="GO:0005975">
    <property type="term" value="P:carbohydrate metabolic process"/>
    <property type="evidence" value="ECO:0007669"/>
    <property type="project" value="InterPro"/>
</dbReference>
<feature type="signal peptide" evidence="4">
    <location>
        <begin position="1"/>
        <end position="22"/>
    </location>
</feature>
<dbReference type="Pfam" id="PF05592">
    <property type="entry name" value="Bac_rhamnosid"/>
    <property type="match status" value="1"/>
</dbReference>
<feature type="domain" description="Alpha-L-rhamnosidase six-hairpin glycosidase" evidence="8">
    <location>
        <begin position="624"/>
        <end position="975"/>
    </location>
</feature>
<dbReference type="SUPFAM" id="SSF49265">
    <property type="entry name" value="Fibronectin type III"/>
    <property type="match status" value="1"/>
</dbReference>
<dbReference type="InterPro" id="IPR012341">
    <property type="entry name" value="6hp_glycosidase-like_sf"/>
</dbReference>
<feature type="domain" description="Alpha-L-rhamnosidase C-terminal" evidence="9">
    <location>
        <begin position="977"/>
        <end position="1053"/>
    </location>
</feature>
<dbReference type="AlphaFoldDB" id="A0A5M8NVK8"/>
<dbReference type="PANTHER" id="PTHR33307:SF6">
    <property type="entry name" value="ALPHA-RHAMNOSIDASE (EUROFUNG)-RELATED"/>
    <property type="match status" value="1"/>
</dbReference>
<feature type="domain" description="Bacterial alpha-L-rhamnosidase N-terminal" evidence="7">
    <location>
        <begin position="338"/>
        <end position="507"/>
    </location>
</feature>
<name>A0A5M8NVK8_9BACT</name>
<evidence type="ECO:0000256" key="1">
    <source>
        <dbReference type="ARBA" id="ARBA00001445"/>
    </source>
</evidence>
<reference evidence="10 11" key="1">
    <citation type="submission" date="2019-03" db="EMBL/GenBank/DDBJ databases">
        <title>Single cell metagenomics reveals metabolic interactions within the superorganism composed of flagellate Streblomastix strix and complex community of Bacteroidetes bacteria on its surface.</title>
        <authorList>
            <person name="Treitli S.C."/>
            <person name="Kolisko M."/>
            <person name="Husnik F."/>
            <person name="Keeling P."/>
            <person name="Hampl V."/>
        </authorList>
    </citation>
    <scope>NUCLEOTIDE SEQUENCE [LARGE SCALE GENOMIC DNA]</scope>
    <source>
        <strain evidence="10">St1</strain>
    </source>
</reference>
<dbReference type="InterPro" id="IPR036116">
    <property type="entry name" value="FN3_sf"/>
</dbReference>
<accession>A0A5M8NVK8</accession>
<gene>
    <name evidence="10" type="ORF">EZS26_003511</name>
</gene>
<proteinExistence type="predicted"/>
<dbReference type="Proteomes" id="UP000324575">
    <property type="component" value="Unassembled WGS sequence"/>
</dbReference>
<dbReference type="Pfam" id="PF08531">
    <property type="entry name" value="Bac_rhamnosid_N"/>
    <property type="match status" value="1"/>
</dbReference>
<keyword evidence="3" id="KW-0378">Hydrolase</keyword>
<dbReference type="Gene3D" id="2.60.420.10">
    <property type="entry name" value="Maltose phosphorylase, domain 3"/>
    <property type="match status" value="1"/>
</dbReference>
<keyword evidence="4" id="KW-0732">Signal</keyword>
<feature type="domain" description="F5/8 type C" evidence="5">
    <location>
        <begin position="172"/>
        <end position="259"/>
    </location>
</feature>
<evidence type="ECO:0000313" key="10">
    <source>
        <dbReference type="EMBL" id="KAA6300348.1"/>
    </source>
</evidence>
<dbReference type="InterPro" id="IPR008979">
    <property type="entry name" value="Galactose-bd-like_sf"/>
</dbReference>
<evidence type="ECO:0000256" key="4">
    <source>
        <dbReference type="SAM" id="SignalP"/>
    </source>
</evidence>
<comment type="caution">
    <text evidence="10">The sequence shown here is derived from an EMBL/GenBank/DDBJ whole genome shotgun (WGS) entry which is preliminary data.</text>
</comment>
<dbReference type="Gene3D" id="2.60.120.260">
    <property type="entry name" value="Galactose-binding domain-like"/>
    <property type="match status" value="3"/>
</dbReference>
<dbReference type="EMBL" id="SNRX01000096">
    <property type="protein sequence ID" value="KAA6300348.1"/>
    <property type="molecule type" value="Genomic_DNA"/>
</dbReference>
<dbReference type="EC" id="3.2.1.40" evidence="2"/>
<evidence type="ECO:0000259" key="6">
    <source>
        <dbReference type="Pfam" id="PF05592"/>
    </source>
</evidence>
<dbReference type="SUPFAM" id="SSF49785">
    <property type="entry name" value="Galactose-binding domain-like"/>
    <property type="match status" value="1"/>
</dbReference>
<evidence type="ECO:0000259" key="5">
    <source>
        <dbReference type="Pfam" id="PF00754"/>
    </source>
</evidence>
<dbReference type="InterPro" id="IPR008928">
    <property type="entry name" value="6-hairpin_glycosidase_sf"/>
</dbReference>
<evidence type="ECO:0000313" key="11">
    <source>
        <dbReference type="Proteomes" id="UP000324575"/>
    </source>
</evidence>
<dbReference type="InterPro" id="IPR008902">
    <property type="entry name" value="Rhamnosid_concanavalin"/>
</dbReference>
<dbReference type="InterPro" id="IPR013783">
    <property type="entry name" value="Ig-like_fold"/>
</dbReference>
<dbReference type="GO" id="GO:0030596">
    <property type="term" value="F:alpha-L-rhamnosidase activity"/>
    <property type="evidence" value="ECO:0007669"/>
    <property type="project" value="UniProtKB-EC"/>
</dbReference>
<sequence>MKSMNKFFLLISILFWAGYSHAQTIAVTHLRCEYLTNPVGIDIQHPRLSWELISDDTNKKQKAYQILVSTDIASLEGNKAEAWDSKKITGNRTNQMAYSGKPLRANTLYFWKVRVWDEKGEPSDWSPVAQFFVGPLSTADWKAQWIGEKEEPVLPEETYYTTAGYRSVQESQPDVKKWLTIDLGKEQTIDAVKLYPVYRREKSFPLHFSIEIAATPNFKQTKFLVNESEKNITVASAEFYYKKLSAPVTGRYIRLNVNKLASVDTDKYEYGLSEWEVLFDKENVALHKPVQVSDTTTLNYKYEAQWITDGYIKPVSRQDYVDKIPPSPLLRKEIQINKKIKNAFYSTSALGIYEAYINGKKVGINVLAPEFTDYDSRLQFQTYDVGDWLKEGANALSATLADGWYAGARWSHPNRGGYGYFRKFIGQLLIQYEDGSSEIIGTDRSWKYSPYGPITEASFFGGETYDARNEQKGWDKTGFDDSKWIPVTAYPDEKVNLVAQTNEPVAIIHKLKPISVHKTGHDKYVFDMGQNMVGWCRLNLPYNPKQAICFRYGEMLYDDGSLYTDNLRGAKAIDVYIPYDEQTVSYEPRFTYHGFRYVEIEGLTQVPQLNNLLGKVVASSSPIMGSFTCSDKDVNKLWENIRWTQWGNLTSIPTDCPQRDEREGWMADAQIFSQTAIFNLDMAGFYTKWARDISDSQLEDGRFPDIAPHDGGWPWRSFYNSPGWADAGVIIPWQVYRNYNDTFILSKQYNAMKKFIDFNHKQNPDLIWKNVRGMTYGDWLNGNTIIADDYPKEGGKVSDDIFSTAYFAYSTNLLAKTAKLLGKSKDYQYYSKLAAGIRKVFVEKFVSPDGKIEGNTQAGYALALQLELLPVELRAKAAAQMVEAIKAYDYRISTGIHTTIWLMNQLNEYGYSDVAYRLLTSRRFPSWFYSIDQGATTIWERWDGYVAGRGFQDAGMNSFNHVAIGAVGEWMYRHILGIQLDENQPGFRHFYIKPTPGTILEWAKGSYHAITGNIEVAWTKKGHTFTLDINVPVNTEATVIMPFENITHKVGSGKHHFTTKY</sequence>
<dbReference type="SUPFAM" id="SSF48208">
    <property type="entry name" value="Six-hairpin glycosidases"/>
    <property type="match status" value="1"/>
</dbReference>
<dbReference type="Pfam" id="PF00754">
    <property type="entry name" value="F5_F8_type_C"/>
    <property type="match status" value="1"/>
</dbReference>
<evidence type="ECO:0000259" key="8">
    <source>
        <dbReference type="Pfam" id="PF17389"/>
    </source>
</evidence>
<organism evidence="10 11">
    <name type="scientific">Candidatus Ordinivivax streblomastigis</name>
    <dbReference type="NCBI Taxonomy" id="2540710"/>
    <lineage>
        <taxon>Bacteria</taxon>
        <taxon>Pseudomonadati</taxon>
        <taxon>Bacteroidota</taxon>
        <taxon>Bacteroidia</taxon>
        <taxon>Bacteroidales</taxon>
        <taxon>Candidatus Ordinivivax</taxon>
    </lineage>
</organism>
<dbReference type="Gene3D" id="2.60.40.10">
    <property type="entry name" value="Immunoglobulins"/>
    <property type="match status" value="1"/>
</dbReference>